<dbReference type="RefSeq" id="XP_037214955.1">
    <property type="nucleotide sequence ID" value="XM_037368987.1"/>
</dbReference>
<dbReference type="GeneID" id="59351503"/>
<organism evidence="1 2">
    <name type="scientific">Mycena indigotica</name>
    <dbReference type="NCBI Taxonomy" id="2126181"/>
    <lineage>
        <taxon>Eukaryota</taxon>
        <taxon>Fungi</taxon>
        <taxon>Dikarya</taxon>
        <taxon>Basidiomycota</taxon>
        <taxon>Agaricomycotina</taxon>
        <taxon>Agaricomycetes</taxon>
        <taxon>Agaricomycetidae</taxon>
        <taxon>Agaricales</taxon>
        <taxon>Marasmiineae</taxon>
        <taxon>Mycenaceae</taxon>
        <taxon>Mycena</taxon>
    </lineage>
</organism>
<protein>
    <submittedName>
        <fullName evidence="1">Uncharacterized protein</fullName>
    </submittedName>
</protein>
<name>A0A8H6S3U8_9AGAR</name>
<evidence type="ECO:0000313" key="2">
    <source>
        <dbReference type="Proteomes" id="UP000636479"/>
    </source>
</evidence>
<comment type="caution">
    <text evidence="1">The sequence shown here is derived from an EMBL/GenBank/DDBJ whole genome shotgun (WGS) entry which is preliminary data.</text>
</comment>
<dbReference type="EMBL" id="JACAZF010000012">
    <property type="protein sequence ID" value="KAF7292228.1"/>
    <property type="molecule type" value="Genomic_DNA"/>
</dbReference>
<gene>
    <name evidence="1" type="ORF">MIND_01250200</name>
</gene>
<dbReference type="Proteomes" id="UP000636479">
    <property type="component" value="Unassembled WGS sequence"/>
</dbReference>
<keyword evidence="2" id="KW-1185">Reference proteome</keyword>
<dbReference type="AlphaFoldDB" id="A0A8H6S3U8"/>
<proteinExistence type="predicted"/>
<reference evidence="1" key="1">
    <citation type="submission" date="2020-05" db="EMBL/GenBank/DDBJ databases">
        <title>Mycena genomes resolve the evolution of fungal bioluminescence.</title>
        <authorList>
            <person name="Tsai I.J."/>
        </authorList>
    </citation>
    <scope>NUCLEOTIDE SEQUENCE</scope>
    <source>
        <strain evidence="1">171206Taipei</strain>
    </source>
</reference>
<sequence>MMLQIAEGRGSASSQARALASPALNRAWQGSPALDNTTLYTLSTTGIFHKSFYPTIKHHKSRKQPLYVYPALARKNSGPTSRPFRCRRWVLLMGRDRVWRRADNREMSFTTRSYLHIRPHLSVHGCPP</sequence>
<accession>A0A8H6S3U8</accession>
<evidence type="ECO:0000313" key="1">
    <source>
        <dbReference type="EMBL" id="KAF7292228.1"/>
    </source>
</evidence>